<name>A0A2V2YTP6_9BACL</name>
<dbReference type="OrthoDB" id="279535at2"/>
<dbReference type="InterPro" id="IPR008972">
    <property type="entry name" value="Cupredoxin"/>
</dbReference>
<dbReference type="Proteomes" id="UP000246635">
    <property type="component" value="Unassembled WGS sequence"/>
</dbReference>
<comment type="caution">
    <text evidence="2">The sequence shown here is derived from an EMBL/GenBank/DDBJ whole genome shotgun (WGS) entry which is preliminary data.</text>
</comment>
<dbReference type="InterPro" id="IPR028096">
    <property type="entry name" value="EfeO_Cupredoxin"/>
</dbReference>
<reference evidence="2 3" key="1">
    <citation type="submission" date="2018-05" db="EMBL/GenBank/DDBJ databases">
        <title>Genomic Encyclopedia of Type Strains, Phase III (KMG-III): the genomes of soil and plant-associated and newly described type strains.</title>
        <authorList>
            <person name="Whitman W."/>
        </authorList>
    </citation>
    <scope>NUCLEOTIDE SEQUENCE [LARGE SCALE GENOMIC DNA]</scope>
    <source>
        <strain evidence="2 3">CECT 5696</strain>
    </source>
</reference>
<protein>
    <submittedName>
        <fullName evidence="2">Cytochrome c oxidase subunit 2</fullName>
    </submittedName>
</protein>
<dbReference type="RefSeq" id="WP_110045092.1">
    <property type="nucleotide sequence ID" value="NZ_CP054612.1"/>
</dbReference>
<dbReference type="Gene3D" id="2.60.40.420">
    <property type="entry name" value="Cupredoxins - blue copper proteins"/>
    <property type="match status" value="1"/>
</dbReference>
<feature type="domain" description="EfeO-type cupredoxin-like" evidence="1">
    <location>
        <begin position="38"/>
        <end position="126"/>
    </location>
</feature>
<sequence length="127" mass="14152">MHKWIMFVVFSAAALLSVYLLTFGLPEKPKDETAGLPEGMQLLKVEASNDFVFDQQEYHVKAGQPVRLILKNKSGIHGLEIKDFNIDLQGETLTQDVTFDKPGTYEIHCSVMCGVGHADMKSVLIVE</sequence>
<dbReference type="SUPFAM" id="SSF49503">
    <property type="entry name" value="Cupredoxins"/>
    <property type="match status" value="1"/>
</dbReference>
<evidence type="ECO:0000313" key="2">
    <source>
        <dbReference type="EMBL" id="PWV99707.1"/>
    </source>
</evidence>
<organism evidence="2 3">
    <name type="scientific">Paenibacillus cellulosilyticus</name>
    <dbReference type="NCBI Taxonomy" id="375489"/>
    <lineage>
        <taxon>Bacteria</taxon>
        <taxon>Bacillati</taxon>
        <taxon>Bacillota</taxon>
        <taxon>Bacilli</taxon>
        <taxon>Bacillales</taxon>
        <taxon>Paenibacillaceae</taxon>
        <taxon>Paenibacillus</taxon>
    </lineage>
</organism>
<dbReference type="AlphaFoldDB" id="A0A2V2YTP6"/>
<evidence type="ECO:0000259" key="1">
    <source>
        <dbReference type="Pfam" id="PF13473"/>
    </source>
</evidence>
<evidence type="ECO:0000313" key="3">
    <source>
        <dbReference type="Proteomes" id="UP000246635"/>
    </source>
</evidence>
<gene>
    <name evidence="2" type="ORF">DFQ01_11381</name>
</gene>
<accession>A0A2V2YTP6</accession>
<dbReference type="Pfam" id="PF13473">
    <property type="entry name" value="Cupredoxin_1"/>
    <property type="match status" value="1"/>
</dbReference>
<keyword evidence="3" id="KW-1185">Reference proteome</keyword>
<dbReference type="EMBL" id="QGTQ01000013">
    <property type="protein sequence ID" value="PWV99707.1"/>
    <property type="molecule type" value="Genomic_DNA"/>
</dbReference>
<proteinExistence type="predicted"/>